<name>A0ABD2TRH7_9SOLN</name>
<feature type="non-terminal residue" evidence="2">
    <location>
        <position position="1"/>
    </location>
</feature>
<gene>
    <name evidence="2" type="ORF">AABB24_015780</name>
</gene>
<sequence>RTIPIPHNTYNISKQQHTQYTTPLPIPSSSHRNLSKSKNPVVNLGATVSAHTYVILTSNRPRFPPFRSFRATTTPYYFYCCLEKERGDSKFKRILPKNQPYSRPI</sequence>
<evidence type="ECO:0000313" key="2">
    <source>
        <dbReference type="EMBL" id="KAL3358870.1"/>
    </source>
</evidence>
<dbReference type="EMBL" id="JBJKTR010000009">
    <property type="protein sequence ID" value="KAL3358870.1"/>
    <property type="molecule type" value="Genomic_DNA"/>
</dbReference>
<keyword evidence="3" id="KW-1185">Reference proteome</keyword>
<organism evidence="2 3">
    <name type="scientific">Solanum stoloniferum</name>
    <dbReference type="NCBI Taxonomy" id="62892"/>
    <lineage>
        <taxon>Eukaryota</taxon>
        <taxon>Viridiplantae</taxon>
        <taxon>Streptophyta</taxon>
        <taxon>Embryophyta</taxon>
        <taxon>Tracheophyta</taxon>
        <taxon>Spermatophyta</taxon>
        <taxon>Magnoliopsida</taxon>
        <taxon>eudicotyledons</taxon>
        <taxon>Gunneridae</taxon>
        <taxon>Pentapetalae</taxon>
        <taxon>asterids</taxon>
        <taxon>lamiids</taxon>
        <taxon>Solanales</taxon>
        <taxon>Solanaceae</taxon>
        <taxon>Solanoideae</taxon>
        <taxon>Solaneae</taxon>
        <taxon>Solanum</taxon>
    </lineage>
</organism>
<dbReference type="Proteomes" id="UP001627284">
    <property type="component" value="Unassembled WGS sequence"/>
</dbReference>
<dbReference type="AlphaFoldDB" id="A0ABD2TRH7"/>
<feature type="region of interest" description="Disordered" evidence="1">
    <location>
        <begin position="16"/>
        <end position="38"/>
    </location>
</feature>
<comment type="caution">
    <text evidence="2">The sequence shown here is derived from an EMBL/GenBank/DDBJ whole genome shotgun (WGS) entry which is preliminary data.</text>
</comment>
<proteinExistence type="predicted"/>
<accession>A0ABD2TRH7</accession>
<reference evidence="2 3" key="1">
    <citation type="submission" date="2024-05" db="EMBL/GenBank/DDBJ databases">
        <title>De novo assembly of an allotetraploid wild potato.</title>
        <authorList>
            <person name="Hosaka A.J."/>
        </authorList>
    </citation>
    <scope>NUCLEOTIDE SEQUENCE [LARGE SCALE GENOMIC DNA]</scope>
    <source>
        <tissue evidence="2">Young leaves</tissue>
    </source>
</reference>
<evidence type="ECO:0000256" key="1">
    <source>
        <dbReference type="SAM" id="MobiDB-lite"/>
    </source>
</evidence>
<protein>
    <submittedName>
        <fullName evidence="2">Uncharacterized protein</fullName>
    </submittedName>
</protein>
<evidence type="ECO:0000313" key="3">
    <source>
        <dbReference type="Proteomes" id="UP001627284"/>
    </source>
</evidence>